<evidence type="ECO:0000313" key="2">
    <source>
        <dbReference type="Proteomes" id="UP001154282"/>
    </source>
</evidence>
<dbReference type="EMBL" id="CAMGYJ010000005">
    <property type="protein sequence ID" value="CAI0425146.1"/>
    <property type="molecule type" value="Genomic_DNA"/>
</dbReference>
<comment type="caution">
    <text evidence="1">The sequence shown here is derived from an EMBL/GenBank/DDBJ whole genome shotgun (WGS) entry which is preliminary data.</text>
</comment>
<name>A0AAV0KT01_9ROSI</name>
<gene>
    <name evidence="1" type="ORF">LITE_LOCUS20253</name>
</gene>
<reference evidence="1" key="1">
    <citation type="submission" date="2022-08" db="EMBL/GenBank/DDBJ databases">
        <authorList>
            <person name="Gutierrez-Valencia J."/>
        </authorList>
    </citation>
    <scope>NUCLEOTIDE SEQUENCE</scope>
</reference>
<sequence>EVFLFLASELNDTVVEAQLRTRQVPPGLPQGDAIECYLNSHNRLLILLRPQGNLKWTN</sequence>
<protein>
    <submittedName>
        <fullName evidence="1">Uncharacterized protein</fullName>
    </submittedName>
</protein>
<feature type="non-terminal residue" evidence="1">
    <location>
        <position position="1"/>
    </location>
</feature>
<organism evidence="1 2">
    <name type="scientific">Linum tenue</name>
    <dbReference type="NCBI Taxonomy" id="586396"/>
    <lineage>
        <taxon>Eukaryota</taxon>
        <taxon>Viridiplantae</taxon>
        <taxon>Streptophyta</taxon>
        <taxon>Embryophyta</taxon>
        <taxon>Tracheophyta</taxon>
        <taxon>Spermatophyta</taxon>
        <taxon>Magnoliopsida</taxon>
        <taxon>eudicotyledons</taxon>
        <taxon>Gunneridae</taxon>
        <taxon>Pentapetalae</taxon>
        <taxon>rosids</taxon>
        <taxon>fabids</taxon>
        <taxon>Malpighiales</taxon>
        <taxon>Linaceae</taxon>
        <taxon>Linum</taxon>
    </lineage>
</organism>
<dbReference type="Proteomes" id="UP001154282">
    <property type="component" value="Unassembled WGS sequence"/>
</dbReference>
<dbReference type="AlphaFoldDB" id="A0AAV0KT01"/>
<accession>A0AAV0KT01</accession>
<keyword evidence="2" id="KW-1185">Reference proteome</keyword>
<evidence type="ECO:0000313" key="1">
    <source>
        <dbReference type="EMBL" id="CAI0425146.1"/>
    </source>
</evidence>
<proteinExistence type="predicted"/>